<reference evidence="1 2" key="1">
    <citation type="journal article" date="2019" name="Environ. Microbiol.">
        <title>An active ?-lactamase is a part of an orchestrated cell wall stress resistance network of Bacillus subtilis and related rhizosphere species.</title>
        <authorList>
            <person name="Bucher T."/>
            <person name="Keren-Paz A."/>
            <person name="Hausser J."/>
            <person name="Olender T."/>
            <person name="Cytryn E."/>
            <person name="Kolodkin-Gal I."/>
        </authorList>
    </citation>
    <scope>NUCLEOTIDE SEQUENCE [LARGE SCALE GENOMIC DNA]</scope>
    <source>
        <strain evidence="1 2">I71</strain>
    </source>
</reference>
<dbReference type="AlphaFoldDB" id="A0A4U2N3J0"/>
<evidence type="ECO:0000313" key="2">
    <source>
        <dbReference type="Proteomes" id="UP000306037"/>
    </source>
</evidence>
<gene>
    <name evidence="1" type="ORF">FC694_03110</name>
</gene>
<organism evidence="1 2">
    <name type="scientific">Bacillus wiedmannii</name>
    <dbReference type="NCBI Taxonomy" id="1890302"/>
    <lineage>
        <taxon>Bacteria</taxon>
        <taxon>Bacillati</taxon>
        <taxon>Bacillota</taxon>
        <taxon>Bacilli</taxon>
        <taxon>Bacillales</taxon>
        <taxon>Bacillaceae</taxon>
        <taxon>Bacillus</taxon>
        <taxon>Bacillus cereus group</taxon>
    </lineage>
</organism>
<evidence type="ECO:0000313" key="1">
    <source>
        <dbReference type="EMBL" id="TKH18972.1"/>
    </source>
</evidence>
<dbReference type="EMBL" id="SZOM01000026">
    <property type="protein sequence ID" value="TKH18972.1"/>
    <property type="molecule type" value="Genomic_DNA"/>
</dbReference>
<dbReference type="RefSeq" id="WP_137050893.1">
    <property type="nucleotide sequence ID" value="NZ_SZOM01000026.1"/>
</dbReference>
<name>A0A4U2N3J0_9BACI</name>
<dbReference type="Proteomes" id="UP000306037">
    <property type="component" value="Unassembled WGS sequence"/>
</dbReference>
<sequence>MDRKIDVYRVLHNLITEYEKVQGKIRFSFIKRKEEFIFVNGSSLFLEVFHLTRKEFINASLQILCPYGNRYQQMYDLYEQAWNGKKVIYYISSPNNQLFVILLYPILVNEITKEVEGKCAVLSDYQVPVQQNSSYFFDCTDFVNPQ</sequence>
<protein>
    <submittedName>
        <fullName evidence="1">Uncharacterized protein</fullName>
    </submittedName>
</protein>
<proteinExistence type="predicted"/>
<comment type="caution">
    <text evidence="1">The sequence shown here is derived from an EMBL/GenBank/DDBJ whole genome shotgun (WGS) entry which is preliminary data.</text>
</comment>
<accession>A0A4U2N3J0</accession>